<dbReference type="GO" id="GO:0009330">
    <property type="term" value="C:DNA topoisomerase type II (double strand cut, ATP-hydrolyzing) complex"/>
    <property type="evidence" value="ECO:0007669"/>
    <property type="project" value="TreeGrafter"/>
</dbReference>
<dbReference type="InterPro" id="IPR050220">
    <property type="entry name" value="Type_II_DNA_Topoisomerases"/>
</dbReference>
<dbReference type="Gene3D" id="3.30.1360.40">
    <property type="match status" value="1"/>
</dbReference>
<evidence type="ECO:0000256" key="5">
    <source>
        <dbReference type="ARBA" id="ARBA00023235"/>
    </source>
</evidence>
<organism evidence="9 10">
    <name type="scientific">Candidatus Amulumruptor caecigallinarius</name>
    <dbReference type="NCBI Taxonomy" id="2109911"/>
    <lineage>
        <taxon>Bacteria</taxon>
        <taxon>Pseudomonadati</taxon>
        <taxon>Bacteroidota</taxon>
        <taxon>Bacteroidia</taxon>
        <taxon>Bacteroidales</taxon>
        <taxon>Muribaculaceae</taxon>
        <taxon>Candidatus Amulumruptor</taxon>
    </lineage>
</organism>
<dbReference type="InterPro" id="IPR013758">
    <property type="entry name" value="Topo_IIA_A/C_ab"/>
</dbReference>
<dbReference type="InterPro" id="IPR002205">
    <property type="entry name" value="Topo_IIA_dom_A"/>
</dbReference>
<comment type="similarity">
    <text evidence="2">Belongs to the type II topoisomerase GyrA/ParC subunit family.</text>
</comment>
<keyword evidence="3 6" id="KW-0799">Topoisomerase</keyword>
<evidence type="ECO:0000259" key="8">
    <source>
        <dbReference type="PROSITE" id="PS52040"/>
    </source>
</evidence>
<name>A0A4Q0UAM2_9BACT</name>
<dbReference type="GO" id="GO:0005524">
    <property type="term" value="F:ATP binding"/>
    <property type="evidence" value="ECO:0007669"/>
    <property type="project" value="InterPro"/>
</dbReference>
<dbReference type="PANTHER" id="PTHR43493">
    <property type="entry name" value="DNA GYRASE/TOPOISOMERASE SUBUNIT A"/>
    <property type="match status" value="1"/>
</dbReference>
<feature type="region of interest" description="Disordered" evidence="7">
    <location>
        <begin position="1"/>
        <end position="27"/>
    </location>
</feature>
<dbReference type="AlphaFoldDB" id="A0A4Q0UAM2"/>
<dbReference type="GO" id="GO:0003677">
    <property type="term" value="F:DNA binding"/>
    <property type="evidence" value="ECO:0007669"/>
    <property type="project" value="UniProtKB-UniRule"/>
</dbReference>
<accession>A0A4Q0UAM2</accession>
<dbReference type="InterPro" id="IPR013757">
    <property type="entry name" value="Topo_IIA_A_a_sf"/>
</dbReference>
<reference evidence="9" key="1">
    <citation type="journal article" date="2021" name="PeerJ">
        <title>Extensive microbial diversity within the chicken gut microbiome revealed by metagenomics and culture.</title>
        <authorList>
            <person name="Gilroy R."/>
            <person name="Ravi A."/>
            <person name="Getino M."/>
            <person name="Pursley I."/>
            <person name="Horton D.L."/>
            <person name="Alikhan N.F."/>
            <person name="Baker D."/>
            <person name="Gharbi K."/>
            <person name="Hall N."/>
            <person name="Watson M."/>
            <person name="Adriaenssens E.M."/>
            <person name="Foster-Nyarko E."/>
            <person name="Jarju S."/>
            <person name="Secka A."/>
            <person name="Antonio M."/>
            <person name="Oren A."/>
            <person name="Chaudhuri R.R."/>
            <person name="La Ragione R."/>
            <person name="Hildebrand F."/>
            <person name="Pallen M.J."/>
        </authorList>
    </citation>
    <scope>NUCLEOTIDE SEQUENCE</scope>
    <source>
        <strain evidence="9">4100</strain>
    </source>
</reference>
<dbReference type="PROSITE" id="PS52040">
    <property type="entry name" value="TOPO_IIA"/>
    <property type="match status" value="1"/>
</dbReference>
<feature type="region of interest" description="Disordered" evidence="7">
    <location>
        <begin position="872"/>
        <end position="917"/>
    </location>
</feature>
<dbReference type="Gene3D" id="1.10.268.10">
    <property type="entry name" value="Topoisomerase, domain 3"/>
    <property type="match status" value="1"/>
</dbReference>
<dbReference type="Gene3D" id="3.90.199.10">
    <property type="entry name" value="Topoisomerase II, domain 5"/>
    <property type="match status" value="1"/>
</dbReference>
<dbReference type="PANTHER" id="PTHR43493:SF5">
    <property type="entry name" value="DNA GYRASE SUBUNIT A, CHLOROPLASTIC_MITOCHONDRIAL"/>
    <property type="match status" value="1"/>
</dbReference>
<dbReference type="InterPro" id="IPR013760">
    <property type="entry name" value="Topo_IIA-like_dom_sf"/>
</dbReference>
<dbReference type="NCBIfam" id="NF009397">
    <property type="entry name" value="PRK12758.1"/>
    <property type="match status" value="1"/>
</dbReference>
<evidence type="ECO:0000256" key="3">
    <source>
        <dbReference type="ARBA" id="ARBA00023029"/>
    </source>
</evidence>
<feature type="compositionally biased region" description="Acidic residues" evidence="7">
    <location>
        <begin position="873"/>
        <end position="885"/>
    </location>
</feature>
<evidence type="ECO:0000313" key="9">
    <source>
        <dbReference type="EMBL" id="HJE39115.1"/>
    </source>
</evidence>
<dbReference type="EMBL" id="DYXT01000028">
    <property type="protein sequence ID" value="HJE39115.1"/>
    <property type="molecule type" value="Genomic_DNA"/>
</dbReference>
<evidence type="ECO:0000256" key="2">
    <source>
        <dbReference type="ARBA" id="ARBA00008263"/>
    </source>
</evidence>
<evidence type="ECO:0000313" key="10">
    <source>
        <dbReference type="Proteomes" id="UP000711407"/>
    </source>
</evidence>
<gene>
    <name evidence="9" type="ORF">K8V47_05090</name>
</gene>
<evidence type="ECO:0000256" key="1">
    <source>
        <dbReference type="ARBA" id="ARBA00000185"/>
    </source>
</evidence>
<dbReference type="NCBIfam" id="NF007209">
    <property type="entry name" value="PRK09631.1"/>
    <property type="match status" value="1"/>
</dbReference>
<dbReference type="GO" id="GO:0005737">
    <property type="term" value="C:cytoplasm"/>
    <property type="evidence" value="ECO:0007669"/>
    <property type="project" value="TreeGrafter"/>
</dbReference>
<dbReference type="GO" id="GO:0003918">
    <property type="term" value="F:DNA topoisomerase type II (double strand cut, ATP-hydrolyzing) activity"/>
    <property type="evidence" value="ECO:0007669"/>
    <property type="project" value="UniProtKB-EC"/>
</dbReference>
<dbReference type="SMART" id="SM00434">
    <property type="entry name" value="TOP4c"/>
    <property type="match status" value="1"/>
</dbReference>
<feature type="active site" description="O-(5'-phospho-DNA)-tyrosine intermediate" evidence="6">
    <location>
        <position position="165"/>
    </location>
</feature>
<keyword evidence="5 6" id="KW-0413">Isomerase</keyword>
<evidence type="ECO:0000256" key="6">
    <source>
        <dbReference type="PROSITE-ProRule" id="PRU01384"/>
    </source>
</evidence>
<comment type="catalytic activity">
    <reaction evidence="1 6">
        <text>ATP-dependent breakage, passage and rejoining of double-stranded DNA.</text>
        <dbReference type="EC" id="5.6.2.2"/>
    </reaction>
</comment>
<evidence type="ECO:0000256" key="7">
    <source>
        <dbReference type="SAM" id="MobiDB-lite"/>
    </source>
</evidence>
<proteinExistence type="inferred from homology"/>
<reference evidence="9" key="2">
    <citation type="submission" date="2021-09" db="EMBL/GenBank/DDBJ databases">
        <authorList>
            <person name="Gilroy R."/>
        </authorList>
    </citation>
    <scope>NUCLEOTIDE SEQUENCE</scope>
    <source>
        <strain evidence="9">4100</strain>
    </source>
</reference>
<dbReference type="SUPFAM" id="SSF56719">
    <property type="entry name" value="Type II DNA topoisomerase"/>
    <property type="match status" value="1"/>
</dbReference>
<evidence type="ECO:0000256" key="4">
    <source>
        <dbReference type="ARBA" id="ARBA00023125"/>
    </source>
</evidence>
<feature type="domain" description="Topo IIA-type catalytic" evidence="8">
    <location>
        <begin position="84"/>
        <end position="504"/>
    </location>
</feature>
<dbReference type="Pfam" id="PF00521">
    <property type="entry name" value="DNA_topoisoIV"/>
    <property type="match status" value="1"/>
</dbReference>
<protein>
    <submittedName>
        <fullName evidence="9">DNA gyrase/topoisomerase IV subunit A</fullName>
    </submittedName>
</protein>
<dbReference type="GO" id="GO:0006265">
    <property type="term" value="P:DNA topological change"/>
    <property type="evidence" value="ECO:0007669"/>
    <property type="project" value="UniProtKB-UniRule"/>
</dbReference>
<dbReference type="Proteomes" id="UP000711407">
    <property type="component" value="Unassembled WGS sequence"/>
</dbReference>
<sequence>MSKNTPNDTDAPIDDRLSPPADGSGIESAAAADVNETEAGDATESHLPALHHSLAEDLAKHHLRGMYRSWFLDYASYVILERAVPAIDDGLKPVQRRILHSMRTLDDGRFNKVANIVGNTMQYHPHGDASIYEALVQLGQKDLLVETQGNWGNILTGSSAAAGRYIEARLSQFALDVLFNPKVTAWTLSYDGRKKEPVTLPAKFPLLLAQGVEGIAVGLSSKILPHNFNELIDAAVAYLRGEDFVLYPDFVTGGMIDVSRYNDGLRGGAVKVRAKIEKVDNKTLAITEIPYGKTTGTVIDSIIKAFEGGKIKIRKVDDNTAEHARIIVHLLPGTSSDKTIDALYAFTDCEVSISPNCCVIRDNKPHFIGVSDVLRYNVDATRDILRRELEIQLGEVRELLFFASLERIFIEERIYKDKEYEQAQSKEAAIKHIDKRLEPWKPKLFREVTTEDIERLFEIKMGRIIRFNAKQNEELIAQYNARIADLLEKLSDMVSFTIGWFEQLKEKYGEAYPRHTQIRSFDNIEAAVVAEANEKLYINREEGFIGTSLKRDEFVCNCSSIDDIIVFYRDGHYKVVKVQEKLFIGKNVLWLGVFKKGDERTIYNAIYQNGKNGPYYMKRFAVTGLTRDKDYDMTPGKPGTRVRYFTVNHNGEAEVVSVNLKEKPRLKSLSFDVDFSKLAIKGKGAMGNLVTKNEVKSFTLKDKGVSTLGGRQVWFDHDVMRLNYNAQGSYLGEFLGNDQILVILDTGEYYMTSFEATNHYSEGILRIEKYREGVEWTVVLYDADQKYPYLKRFTFEPSFKKQRFIGENDKSRLLYITDTPHARLEVAFGGDDAQREPLIVDVDDFVGVKSFRAKGKRLTTWHVDKIVELEPVFTDEPDDDADEVSTDGSSIGEVPMDAEPDSQGQSVIEFDDNVPPQ</sequence>
<keyword evidence="4 6" id="KW-0238">DNA-binding</keyword>
<comment type="caution">
    <text evidence="9">The sequence shown here is derived from an EMBL/GenBank/DDBJ whole genome shotgun (WGS) entry which is preliminary data.</text>
</comment>